<gene>
    <name evidence="1" type="ORF">JOC31_001122</name>
</gene>
<name>A0ABS2PLY7_9STRE</name>
<evidence type="ECO:0000313" key="2">
    <source>
        <dbReference type="Proteomes" id="UP000809081"/>
    </source>
</evidence>
<keyword evidence="2" id="KW-1185">Reference proteome</keyword>
<evidence type="ECO:0008006" key="3">
    <source>
        <dbReference type="Google" id="ProtNLM"/>
    </source>
</evidence>
<dbReference type="RefSeq" id="WP_205017184.1">
    <property type="nucleotide sequence ID" value="NZ_JAFBEI010000020.1"/>
</dbReference>
<reference evidence="1 2" key="1">
    <citation type="submission" date="2021-01" db="EMBL/GenBank/DDBJ databases">
        <title>Genomic Encyclopedia of Type Strains, Phase IV (KMG-IV): sequencing the most valuable type-strain genomes for metagenomic binning, comparative biology and taxonomic classification.</title>
        <authorList>
            <person name="Goeker M."/>
        </authorList>
    </citation>
    <scope>NUCLEOTIDE SEQUENCE [LARGE SCALE GENOMIC DNA]</scope>
    <source>
        <strain evidence="1 2">DSM 27513</strain>
    </source>
</reference>
<sequence>MIYLIQPPAYPKHIYHLLKENMEDLTIHQELQLIHQPPFISQENLNTYFIINDIERKDWLALATARLMRQNDPKSHIVLLTNEFDYTRFFRSHAAFLAIIDLNHPTEELKKLLTFLS</sequence>
<evidence type="ECO:0000313" key="1">
    <source>
        <dbReference type="EMBL" id="MBM7636302.1"/>
    </source>
</evidence>
<accession>A0ABS2PLY7</accession>
<dbReference type="EMBL" id="JAFBEI010000020">
    <property type="protein sequence ID" value="MBM7636302.1"/>
    <property type="molecule type" value="Genomic_DNA"/>
</dbReference>
<protein>
    <recommendedName>
        <fullName evidence="3">Response regulator</fullName>
    </recommendedName>
</protein>
<organism evidence="1 2">
    <name type="scientific">Streptococcus saliviloxodontae</name>
    <dbReference type="NCBI Taxonomy" id="1349416"/>
    <lineage>
        <taxon>Bacteria</taxon>
        <taxon>Bacillati</taxon>
        <taxon>Bacillota</taxon>
        <taxon>Bacilli</taxon>
        <taxon>Lactobacillales</taxon>
        <taxon>Streptococcaceae</taxon>
        <taxon>Streptococcus</taxon>
    </lineage>
</organism>
<dbReference type="Proteomes" id="UP000809081">
    <property type="component" value="Unassembled WGS sequence"/>
</dbReference>
<comment type="caution">
    <text evidence="1">The sequence shown here is derived from an EMBL/GenBank/DDBJ whole genome shotgun (WGS) entry which is preliminary data.</text>
</comment>
<proteinExistence type="predicted"/>